<sequence>MFSSKEPKKEKKKANPRTMERNVIAKNSTFKGDIVSEGDFRIDGILEGTLITKGRVIIGSEGVIKGTVESTNADIEGKFSGDLSVANTLTIKSTANISGDVVIGKLSIEPGATFNATCAMKGALKELNKSGNETKKRSEKTA</sequence>
<dbReference type="InterPro" id="IPR007607">
    <property type="entry name" value="BacA/B"/>
</dbReference>
<evidence type="ECO:0000313" key="3">
    <source>
        <dbReference type="Proteomes" id="UP001491088"/>
    </source>
</evidence>
<dbReference type="EMBL" id="CP150496">
    <property type="protein sequence ID" value="WYW54637.1"/>
    <property type="molecule type" value="Genomic_DNA"/>
</dbReference>
<comment type="similarity">
    <text evidence="1">Belongs to the bactofilin family.</text>
</comment>
<evidence type="ECO:0000313" key="2">
    <source>
        <dbReference type="EMBL" id="WYW54637.1"/>
    </source>
</evidence>
<name>A0ABZ2TTU5_9FLAO</name>
<gene>
    <name evidence="2" type="ORF">WG950_08860</name>
</gene>
<keyword evidence="3" id="KW-1185">Reference proteome</keyword>
<dbReference type="PANTHER" id="PTHR35024:SF4">
    <property type="entry name" value="POLYMER-FORMING CYTOSKELETAL PROTEIN"/>
    <property type="match status" value="1"/>
</dbReference>
<accession>A0ABZ2TTU5</accession>
<dbReference type="RefSeq" id="WP_077810723.1">
    <property type="nucleotide sequence ID" value="NZ_CP150496.1"/>
</dbReference>
<dbReference type="Pfam" id="PF04519">
    <property type="entry name" value="Bactofilin"/>
    <property type="match status" value="1"/>
</dbReference>
<protein>
    <submittedName>
        <fullName evidence="2">Polymer-forming cytoskeletal protein</fullName>
    </submittedName>
</protein>
<proteinExistence type="inferred from homology"/>
<reference evidence="2 3" key="1">
    <citation type="submission" date="2024-03" db="EMBL/GenBank/DDBJ databases">
        <authorList>
            <person name="Cao K."/>
        </authorList>
    </citation>
    <scope>NUCLEOTIDE SEQUENCE [LARGE SCALE GENOMIC DNA]</scope>
    <source>
        <strain evidence="2 3">MCCC 1K00696</strain>
    </source>
</reference>
<organism evidence="2 3">
    <name type="scientific">Polaribacter marinaquae</name>
    <dbReference type="NCBI Taxonomy" id="1642819"/>
    <lineage>
        <taxon>Bacteria</taxon>
        <taxon>Pseudomonadati</taxon>
        <taxon>Bacteroidota</taxon>
        <taxon>Flavobacteriia</taxon>
        <taxon>Flavobacteriales</taxon>
        <taxon>Flavobacteriaceae</taxon>
    </lineage>
</organism>
<dbReference type="Proteomes" id="UP001491088">
    <property type="component" value="Chromosome"/>
</dbReference>
<dbReference type="PANTHER" id="PTHR35024">
    <property type="entry name" value="HYPOTHETICAL CYTOSOLIC PROTEIN"/>
    <property type="match status" value="1"/>
</dbReference>
<evidence type="ECO:0000256" key="1">
    <source>
        <dbReference type="ARBA" id="ARBA00044755"/>
    </source>
</evidence>